<dbReference type="AlphaFoldDB" id="A0A1I5MKZ0"/>
<dbReference type="Proteomes" id="UP000199227">
    <property type="component" value="Unassembled WGS sequence"/>
</dbReference>
<evidence type="ECO:0000313" key="3">
    <source>
        <dbReference type="Proteomes" id="UP000199227"/>
    </source>
</evidence>
<dbReference type="InterPro" id="IPR013216">
    <property type="entry name" value="Methyltransf_11"/>
</dbReference>
<feature type="domain" description="Methyltransferase type 11" evidence="1">
    <location>
        <begin position="39"/>
        <end position="129"/>
    </location>
</feature>
<dbReference type="InterPro" id="IPR029063">
    <property type="entry name" value="SAM-dependent_MTases_sf"/>
</dbReference>
<gene>
    <name evidence="2" type="ORF">SAMN05216234_10643</name>
</gene>
<dbReference type="Pfam" id="PF08241">
    <property type="entry name" value="Methyltransf_11"/>
    <property type="match status" value="1"/>
</dbReference>
<dbReference type="RefSeq" id="WP_177201975.1">
    <property type="nucleotide sequence ID" value="NZ_FOXB01000006.1"/>
</dbReference>
<dbReference type="SUPFAM" id="SSF53335">
    <property type="entry name" value="S-adenosyl-L-methionine-dependent methyltransferases"/>
    <property type="match status" value="1"/>
</dbReference>
<organism evidence="2 3">
    <name type="scientific">Hydrogenimonas thermophila</name>
    <dbReference type="NCBI Taxonomy" id="223786"/>
    <lineage>
        <taxon>Bacteria</taxon>
        <taxon>Pseudomonadati</taxon>
        <taxon>Campylobacterota</taxon>
        <taxon>Epsilonproteobacteria</taxon>
        <taxon>Campylobacterales</taxon>
        <taxon>Hydrogenimonadaceae</taxon>
        <taxon>Hydrogenimonas</taxon>
    </lineage>
</organism>
<keyword evidence="2" id="KW-0808">Transferase</keyword>
<sequence>MGLELYAKIEPILGFEESIEGLYDFYIELLKSWNPDTLIDIGCGSGAFLKRLSQNMELSRVYGIDLSKTMVERAKLLGLDADAKDLCDVKESFDVATAVFDVLNYLDFETLEQFMGCVYKVLKPGGIFIADINTLFGFEEVAQGSLIREDEKRFVTLDSVFDNGILTTNLTLFEEENSGCYRKSNDTIVQHYHETEKLANLGGLVLVQSYPIEMYADIADKEVLVFKREA</sequence>
<dbReference type="CDD" id="cd02440">
    <property type="entry name" value="AdoMet_MTases"/>
    <property type="match status" value="1"/>
</dbReference>
<keyword evidence="3" id="KW-1185">Reference proteome</keyword>
<dbReference type="STRING" id="223786.SAMN05216234_10643"/>
<dbReference type="GO" id="GO:0008757">
    <property type="term" value="F:S-adenosylmethionine-dependent methyltransferase activity"/>
    <property type="evidence" value="ECO:0007669"/>
    <property type="project" value="InterPro"/>
</dbReference>
<dbReference type="PANTHER" id="PTHR43861">
    <property type="entry name" value="TRANS-ACONITATE 2-METHYLTRANSFERASE-RELATED"/>
    <property type="match status" value="1"/>
</dbReference>
<name>A0A1I5MKZ0_9BACT</name>
<proteinExistence type="predicted"/>
<dbReference type="Gene3D" id="3.40.50.150">
    <property type="entry name" value="Vaccinia Virus protein VP39"/>
    <property type="match status" value="1"/>
</dbReference>
<accession>A0A1I5MKZ0</accession>
<dbReference type="GO" id="GO:0032259">
    <property type="term" value="P:methylation"/>
    <property type="evidence" value="ECO:0007669"/>
    <property type="project" value="UniProtKB-KW"/>
</dbReference>
<dbReference type="EMBL" id="FOXB01000006">
    <property type="protein sequence ID" value="SFP09977.1"/>
    <property type="molecule type" value="Genomic_DNA"/>
</dbReference>
<evidence type="ECO:0000259" key="1">
    <source>
        <dbReference type="Pfam" id="PF08241"/>
    </source>
</evidence>
<reference evidence="2 3" key="1">
    <citation type="submission" date="2016-10" db="EMBL/GenBank/DDBJ databases">
        <authorList>
            <person name="de Groot N.N."/>
        </authorList>
    </citation>
    <scope>NUCLEOTIDE SEQUENCE [LARGE SCALE GENOMIC DNA]</scope>
    <source>
        <strain evidence="2 3">EP1-55-1</strain>
    </source>
</reference>
<dbReference type="Gene3D" id="2.20.25.110">
    <property type="entry name" value="S-adenosyl-L-methionine-dependent methyltransferases"/>
    <property type="match status" value="1"/>
</dbReference>
<evidence type="ECO:0000313" key="2">
    <source>
        <dbReference type="EMBL" id="SFP09977.1"/>
    </source>
</evidence>
<protein>
    <submittedName>
        <fullName evidence="2">Methyltransferase domain-containing protein</fullName>
    </submittedName>
</protein>
<keyword evidence="2" id="KW-0489">Methyltransferase</keyword>